<feature type="region of interest" description="Disordered" evidence="1">
    <location>
        <begin position="151"/>
        <end position="195"/>
    </location>
</feature>
<dbReference type="RefSeq" id="XP_060367429.1">
    <property type="nucleotide sequence ID" value="XM_060501727.1"/>
</dbReference>
<evidence type="ECO:0000256" key="1">
    <source>
        <dbReference type="SAM" id="MobiDB-lite"/>
    </source>
</evidence>
<keyword evidence="3" id="KW-1185">Reference proteome</keyword>
<comment type="caution">
    <text evidence="2">The sequence shown here is derived from an EMBL/GenBank/DDBJ whole genome shotgun (WGS) entry which is preliminary data.</text>
</comment>
<gene>
    <name evidence="2" type="ORF">BDZ83DRAFT_213849</name>
</gene>
<dbReference type="EMBL" id="JAHMHS010000025">
    <property type="protein sequence ID" value="KAK1727374.1"/>
    <property type="molecule type" value="Genomic_DNA"/>
</dbReference>
<name>A0AAD8UUL1_GLOAC</name>
<protein>
    <submittedName>
        <fullName evidence="2">Uncharacterized protein</fullName>
    </submittedName>
</protein>
<dbReference type="GeneID" id="85385626"/>
<feature type="compositionally biased region" description="Basic residues" evidence="1">
    <location>
        <begin position="177"/>
        <end position="191"/>
    </location>
</feature>
<dbReference type="AlphaFoldDB" id="A0AAD8UUL1"/>
<organism evidence="2 3">
    <name type="scientific">Glomerella acutata</name>
    <name type="common">Colletotrichum acutatum</name>
    <dbReference type="NCBI Taxonomy" id="27357"/>
    <lineage>
        <taxon>Eukaryota</taxon>
        <taxon>Fungi</taxon>
        <taxon>Dikarya</taxon>
        <taxon>Ascomycota</taxon>
        <taxon>Pezizomycotina</taxon>
        <taxon>Sordariomycetes</taxon>
        <taxon>Hypocreomycetidae</taxon>
        <taxon>Glomerellales</taxon>
        <taxon>Glomerellaceae</taxon>
        <taxon>Colletotrichum</taxon>
        <taxon>Colletotrichum acutatum species complex</taxon>
    </lineage>
</organism>
<sequence>MIFKGEYTTDRSRPSTRTLKSKSLNLTSHLVHGGYYRSNPAGLNGSSPGFCSDRFRSGVVSSLYILYHRKTVLSFFGTKFFAFISPITTPSPSQCLPIPLTAAFKPNGQHTEASLIQVYTKRSSTFPLEPPEHVSRTGRIYIQHVKLCLGPTRKDSDTPGSPHKPSGDYTHTGIKSHSYHHHASSKLHPHPKAIDTRTKVKVISLTDRHTSSALPNTPTFSRYYERKSILCIPYT</sequence>
<evidence type="ECO:0000313" key="2">
    <source>
        <dbReference type="EMBL" id="KAK1727374.1"/>
    </source>
</evidence>
<dbReference type="Proteomes" id="UP001244207">
    <property type="component" value="Unassembled WGS sequence"/>
</dbReference>
<evidence type="ECO:0000313" key="3">
    <source>
        <dbReference type="Proteomes" id="UP001244207"/>
    </source>
</evidence>
<accession>A0AAD8UUL1</accession>
<reference evidence="2" key="1">
    <citation type="submission" date="2021-12" db="EMBL/GenBank/DDBJ databases">
        <title>Comparative genomics, transcriptomics and evolutionary studies reveal genomic signatures of adaptation to plant cell wall in hemibiotrophic fungi.</title>
        <authorList>
            <consortium name="DOE Joint Genome Institute"/>
            <person name="Baroncelli R."/>
            <person name="Diaz J.F."/>
            <person name="Benocci T."/>
            <person name="Peng M."/>
            <person name="Battaglia E."/>
            <person name="Haridas S."/>
            <person name="Andreopoulos W."/>
            <person name="Labutti K."/>
            <person name="Pangilinan J."/>
            <person name="Floch G.L."/>
            <person name="Makela M.R."/>
            <person name="Henrissat B."/>
            <person name="Grigoriev I.V."/>
            <person name="Crouch J.A."/>
            <person name="De Vries R.P."/>
            <person name="Sukno S.A."/>
            <person name="Thon M.R."/>
        </authorList>
    </citation>
    <scope>NUCLEOTIDE SEQUENCE</scope>
    <source>
        <strain evidence="2">CBS 112980</strain>
    </source>
</reference>
<proteinExistence type="predicted"/>